<dbReference type="EMBL" id="OIVN01001228">
    <property type="protein sequence ID" value="SPC91512.1"/>
    <property type="molecule type" value="Genomic_DNA"/>
</dbReference>
<gene>
    <name evidence="3" type="ORF">FSB_LOCUS19394</name>
</gene>
<feature type="region of interest" description="Disordered" evidence="1">
    <location>
        <begin position="623"/>
        <end position="643"/>
    </location>
</feature>
<feature type="chain" id="PRO_5014711984" description="Aminotransferase-like plant mobile domain-containing protein" evidence="2">
    <location>
        <begin position="30"/>
        <end position="723"/>
    </location>
</feature>
<name>A0A2N9FW35_FAGSY</name>
<proteinExistence type="predicted"/>
<feature type="compositionally biased region" description="Basic and acidic residues" evidence="1">
    <location>
        <begin position="673"/>
        <end position="685"/>
    </location>
</feature>
<feature type="region of interest" description="Disordered" evidence="1">
    <location>
        <begin position="395"/>
        <end position="426"/>
    </location>
</feature>
<feature type="region of interest" description="Disordered" evidence="1">
    <location>
        <begin position="673"/>
        <end position="709"/>
    </location>
</feature>
<organism evidence="3">
    <name type="scientific">Fagus sylvatica</name>
    <name type="common">Beechnut</name>
    <dbReference type="NCBI Taxonomy" id="28930"/>
    <lineage>
        <taxon>Eukaryota</taxon>
        <taxon>Viridiplantae</taxon>
        <taxon>Streptophyta</taxon>
        <taxon>Embryophyta</taxon>
        <taxon>Tracheophyta</taxon>
        <taxon>Spermatophyta</taxon>
        <taxon>Magnoliopsida</taxon>
        <taxon>eudicotyledons</taxon>
        <taxon>Gunneridae</taxon>
        <taxon>Pentapetalae</taxon>
        <taxon>rosids</taxon>
        <taxon>fabids</taxon>
        <taxon>Fagales</taxon>
        <taxon>Fagaceae</taxon>
        <taxon>Fagus</taxon>
    </lineage>
</organism>
<reference evidence="3" key="1">
    <citation type="submission" date="2018-02" db="EMBL/GenBank/DDBJ databases">
        <authorList>
            <person name="Cohen D.B."/>
            <person name="Kent A.D."/>
        </authorList>
    </citation>
    <scope>NUCLEOTIDE SEQUENCE</scope>
</reference>
<feature type="compositionally biased region" description="Basic and acidic residues" evidence="1">
    <location>
        <begin position="404"/>
        <end position="422"/>
    </location>
</feature>
<protein>
    <recommendedName>
        <fullName evidence="4">Aminotransferase-like plant mobile domain-containing protein</fullName>
    </recommendedName>
</protein>
<evidence type="ECO:0000256" key="2">
    <source>
        <dbReference type="SAM" id="SignalP"/>
    </source>
</evidence>
<accession>A0A2N9FW35</accession>
<dbReference type="AlphaFoldDB" id="A0A2N9FW35"/>
<keyword evidence="2" id="KW-0732">Signal</keyword>
<evidence type="ECO:0000256" key="1">
    <source>
        <dbReference type="SAM" id="MobiDB-lite"/>
    </source>
</evidence>
<sequence length="723" mass="79715">MHRRRRHQPRQWLSLSRLLSLLPLMVLKGEFEDGVGFEFMVLWVDFLGEAVWDWCCVKPCGAVSIPKGGKRRVFDKLYYTFGGKNGQVRYQGGIYSSTNSRFRFYSISSLLLNFRPSAPSEALLNQSASRNPTPRMASAHRLAHLVNSEESMRRFRAKYLVPDNVRLRYASVKNLPVLNDDEILVSVMSIVEGGVRFPLHPLLIEFLQTVNSCPDQMSVNVFRLVMGVVALNRLLGTNLGVRDILHLYSYVCPKSDSDTSCSLKAKKVNTKLVTAMPSSNKGFDNDWLVVSGNWYSGSSRCRNWFGRPVASRLNVPATSANLEDINKALRSNICVDQFGNPRAASLLLGYSPLVGNFLEGPTIPRSQETPIEPTVLYVAQPASAAQTDDLPEFVPTGEVSEMAPPRKEKEKQKQKEKPEAPPRRSRRIIYDAIPPAQPNAQAELSSATAPEQAALPLIEEEPESEQVEGLVRRPKKLKAATERADLPGSSAAPEVWAPKMAVAGDLITTAHTVFETTDVEFSARVTQAITRAYLSSPGTPKYGITCPRAEYSGTFPAAQGVHAAESRIAGLHLATNEKEERISGLLRTIKDKEAEHEKALSSMMRDVAENFGKVEKQLHDTINKNEGRRGKGEERIRPKGKAEGEQKILDEVAEQLGAGRTRLCLTLNADLKASDDEGAEEKGDQREEDEVQIIDGAESAPVPLPAVGSSTPFIMVQADSAPV</sequence>
<evidence type="ECO:0008006" key="4">
    <source>
        <dbReference type="Google" id="ProtNLM"/>
    </source>
</evidence>
<evidence type="ECO:0000313" key="3">
    <source>
        <dbReference type="EMBL" id="SPC91512.1"/>
    </source>
</evidence>
<feature type="signal peptide" evidence="2">
    <location>
        <begin position="1"/>
        <end position="29"/>
    </location>
</feature>